<keyword evidence="8" id="KW-0547">Nucleotide-binding</keyword>
<feature type="modified residue" description="4-aspartylphosphate" evidence="14">
    <location>
        <position position="1005"/>
    </location>
</feature>
<dbReference type="SUPFAM" id="SSF52172">
    <property type="entry name" value="CheY-like"/>
    <property type="match status" value="4"/>
</dbReference>
<dbReference type="SUPFAM" id="SSF55874">
    <property type="entry name" value="ATPase domain of HSP90 chaperone/DNA topoisomerase II/histidine kinase"/>
    <property type="match status" value="1"/>
</dbReference>
<dbReference type="SUPFAM" id="SSF158472">
    <property type="entry name" value="HAMP domain-like"/>
    <property type="match status" value="1"/>
</dbReference>
<feature type="transmembrane region" description="Helical" evidence="16">
    <location>
        <begin position="296"/>
        <end position="317"/>
    </location>
</feature>
<dbReference type="InterPro" id="IPR033479">
    <property type="entry name" value="dCache_1"/>
</dbReference>
<dbReference type="Gene3D" id="3.30.450.20">
    <property type="entry name" value="PAS domain"/>
    <property type="match status" value="1"/>
</dbReference>
<keyword evidence="6" id="KW-0808">Transferase</keyword>
<evidence type="ECO:0000256" key="10">
    <source>
        <dbReference type="ARBA" id="ARBA00022840"/>
    </source>
</evidence>
<dbReference type="EC" id="2.7.13.3" evidence="3"/>
<evidence type="ECO:0000256" key="8">
    <source>
        <dbReference type="ARBA" id="ARBA00022741"/>
    </source>
</evidence>
<comment type="catalytic activity">
    <reaction evidence="1">
        <text>ATP + protein L-histidine = ADP + protein N-phospho-L-histidine.</text>
        <dbReference type="EC" id="2.7.13.3"/>
    </reaction>
</comment>
<accession>A0A4S1CH33</accession>
<dbReference type="Pfam" id="PF02743">
    <property type="entry name" value="dCache_1"/>
    <property type="match status" value="1"/>
</dbReference>
<evidence type="ECO:0000256" key="16">
    <source>
        <dbReference type="SAM" id="Phobius"/>
    </source>
</evidence>
<evidence type="ECO:0000313" key="20">
    <source>
        <dbReference type="EMBL" id="TGU72386.1"/>
    </source>
</evidence>
<dbReference type="Pfam" id="PF00672">
    <property type="entry name" value="HAMP"/>
    <property type="match status" value="1"/>
</dbReference>
<dbReference type="SMART" id="SM00448">
    <property type="entry name" value="REC"/>
    <property type="match status" value="4"/>
</dbReference>
<comment type="subcellular location">
    <subcellularLocation>
        <location evidence="2">Cell membrane</location>
        <topology evidence="2">Multi-pass membrane protein</topology>
    </subcellularLocation>
</comment>
<dbReference type="Pfam" id="PF02518">
    <property type="entry name" value="HATPase_c"/>
    <property type="match status" value="1"/>
</dbReference>
<keyword evidence="10" id="KW-0067">ATP-binding</keyword>
<evidence type="ECO:0000256" key="2">
    <source>
        <dbReference type="ARBA" id="ARBA00004651"/>
    </source>
</evidence>
<dbReference type="Pfam" id="PF00072">
    <property type="entry name" value="Response_reg"/>
    <property type="match status" value="4"/>
</dbReference>
<evidence type="ECO:0000256" key="6">
    <source>
        <dbReference type="ARBA" id="ARBA00022679"/>
    </source>
</evidence>
<evidence type="ECO:0000259" key="17">
    <source>
        <dbReference type="PROSITE" id="PS50109"/>
    </source>
</evidence>
<proteinExistence type="predicted"/>
<reference evidence="20 21" key="1">
    <citation type="submission" date="2019-04" db="EMBL/GenBank/DDBJ databases">
        <title>Geobacter oryzae sp. nov., ferric-reducing bacteria isolated from paddy soil.</title>
        <authorList>
            <person name="Xu Z."/>
            <person name="Masuda Y."/>
            <person name="Itoh H."/>
            <person name="Senoo K."/>
        </authorList>
    </citation>
    <scope>NUCLEOTIDE SEQUENCE [LARGE SCALE GENOMIC DNA]</scope>
    <source>
        <strain evidence="20 21">Red111</strain>
    </source>
</reference>
<dbReference type="FunFam" id="3.30.565.10:FF:000023">
    <property type="entry name" value="PAS domain-containing sensor histidine kinase"/>
    <property type="match status" value="1"/>
</dbReference>
<evidence type="ECO:0000256" key="3">
    <source>
        <dbReference type="ARBA" id="ARBA00012438"/>
    </source>
</evidence>
<feature type="domain" description="Response regulatory" evidence="18">
    <location>
        <begin position="956"/>
        <end position="1072"/>
    </location>
</feature>
<dbReference type="InterPro" id="IPR001789">
    <property type="entry name" value="Sig_transdc_resp-reg_receiver"/>
</dbReference>
<dbReference type="Gene3D" id="1.10.8.500">
    <property type="entry name" value="HAMP domain in histidine kinase"/>
    <property type="match status" value="1"/>
</dbReference>
<dbReference type="PROSITE" id="PS50109">
    <property type="entry name" value="HIS_KIN"/>
    <property type="match status" value="1"/>
</dbReference>
<dbReference type="SMART" id="SM00304">
    <property type="entry name" value="HAMP"/>
    <property type="match status" value="1"/>
</dbReference>
<dbReference type="RefSeq" id="WP_135869867.1">
    <property type="nucleotide sequence ID" value="NZ_SRSC01000002.1"/>
</dbReference>
<keyword evidence="9" id="KW-0418">Kinase</keyword>
<evidence type="ECO:0000313" key="21">
    <source>
        <dbReference type="Proteomes" id="UP000306416"/>
    </source>
</evidence>
<dbReference type="InterPro" id="IPR036097">
    <property type="entry name" value="HisK_dim/P_sf"/>
</dbReference>
<protein>
    <recommendedName>
        <fullName evidence="3">histidine kinase</fullName>
        <ecNumber evidence="3">2.7.13.3</ecNumber>
    </recommendedName>
</protein>
<keyword evidence="7 16" id="KW-0812">Transmembrane</keyword>
<dbReference type="Proteomes" id="UP000306416">
    <property type="component" value="Unassembled WGS sequence"/>
</dbReference>
<dbReference type="SUPFAM" id="SSF47384">
    <property type="entry name" value="Homodimeric domain of signal transducing histidine kinase"/>
    <property type="match status" value="1"/>
</dbReference>
<evidence type="ECO:0000256" key="9">
    <source>
        <dbReference type="ARBA" id="ARBA00022777"/>
    </source>
</evidence>
<dbReference type="Pfam" id="PF00512">
    <property type="entry name" value="HisKA"/>
    <property type="match status" value="1"/>
</dbReference>
<dbReference type="SUPFAM" id="SSF55781">
    <property type="entry name" value="GAF domain-like"/>
    <property type="match status" value="1"/>
</dbReference>
<feature type="modified residue" description="4-aspartylphosphate" evidence="14">
    <location>
        <position position="1139"/>
    </location>
</feature>
<evidence type="ECO:0000256" key="14">
    <source>
        <dbReference type="PROSITE-ProRule" id="PRU00169"/>
    </source>
</evidence>
<dbReference type="PANTHER" id="PTHR43047:SF63">
    <property type="entry name" value="HISTIDINE KINASE"/>
    <property type="match status" value="1"/>
</dbReference>
<dbReference type="CDD" id="cd06225">
    <property type="entry name" value="HAMP"/>
    <property type="match status" value="1"/>
</dbReference>
<evidence type="ECO:0000256" key="1">
    <source>
        <dbReference type="ARBA" id="ARBA00000085"/>
    </source>
</evidence>
<dbReference type="Gene3D" id="3.30.565.10">
    <property type="entry name" value="Histidine kinase-like ATPase, C-terminal domain"/>
    <property type="match status" value="1"/>
</dbReference>
<dbReference type="Gene3D" id="1.10.287.130">
    <property type="match status" value="1"/>
</dbReference>
<dbReference type="PANTHER" id="PTHR43047">
    <property type="entry name" value="TWO-COMPONENT HISTIDINE PROTEIN KINASE"/>
    <property type="match status" value="1"/>
</dbReference>
<dbReference type="PROSITE" id="PS50110">
    <property type="entry name" value="RESPONSE_REGULATORY"/>
    <property type="match status" value="4"/>
</dbReference>
<evidence type="ECO:0000256" key="13">
    <source>
        <dbReference type="ARBA" id="ARBA00023136"/>
    </source>
</evidence>
<dbReference type="GO" id="GO:0009927">
    <property type="term" value="F:histidine phosphotransfer kinase activity"/>
    <property type="evidence" value="ECO:0007669"/>
    <property type="project" value="TreeGrafter"/>
</dbReference>
<evidence type="ECO:0000256" key="5">
    <source>
        <dbReference type="ARBA" id="ARBA00022553"/>
    </source>
</evidence>
<dbReference type="Gene3D" id="3.40.50.2300">
    <property type="match status" value="4"/>
</dbReference>
<gene>
    <name evidence="20" type="ORF">E4633_08725</name>
</gene>
<keyword evidence="4" id="KW-1003">Cell membrane</keyword>
<feature type="domain" description="Response regulatory" evidence="18">
    <location>
        <begin position="1237"/>
        <end position="1352"/>
    </location>
</feature>
<feature type="domain" description="Histidine kinase" evidence="17">
    <location>
        <begin position="593"/>
        <end position="811"/>
    </location>
</feature>
<dbReference type="GO" id="GO:0005886">
    <property type="term" value="C:plasma membrane"/>
    <property type="evidence" value="ECO:0007669"/>
    <property type="project" value="UniProtKB-SubCell"/>
</dbReference>
<feature type="coiled-coil region" evidence="15">
    <location>
        <begin position="535"/>
        <end position="593"/>
    </location>
</feature>
<evidence type="ECO:0000256" key="12">
    <source>
        <dbReference type="ARBA" id="ARBA00023012"/>
    </source>
</evidence>
<dbReference type="EMBL" id="SRSC01000002">
    <property type="protein sequence ID" value="TGU72386.1"/>
    <property type="molecule type" value="Genomic_DNA"/>
</dbReference>
<evidence type="ECO:0000259" key="18">
    <source>
        <dbReference type="PROSITE" id="PS50110"/>
    </source>
</evidence>
<keyword evidence="12" id="KW-0902">Two-component regulatory system</keyword>
<dbReference type="InterPro" id="IPR011006">
    <property type="entry name" value="CheY-like_superfamily"/>
</dbReference>
<keyword evidence="15" id="KW-0175">Coiled coil</keyword>
<dbReference type="SMART" id="SM00388">
    <property type="entry name" value="HisKA"/>
    <property type="match status" value="1"/>
</dbReference>
<feature type="transmembrane region" description="Helical" evidence="16">
    <location>
        <begin position="13"/>
        <end position="34"/>
    </location>
</feature>
<evidence type="ECO:0000256" key="4">
    <source>
        <dbReference type="ARBA" id="ARBA00022475"/>
    </source>
</evidence>
<evidence type="ECO:0000256" key="15">
    <source>
        <dbReference type="SAM" id="Coils"/>
    </source>
</evidence>
<feature type="modified residue" description="4-aspartylphosphate" evidence="14">
    <location>
        <position position="886"/>
    </location>
</feature>
<keyword evidence="21" id="KW-1185">Reference proteome</keyword>
<feature type="domain" description="Response regulatory" evidence="18">
    <location>
        <begin position="1090"/>
        <end position="1208"/>
    </location>
</feature>
<keyword evidence="13 16" id="KW-0472">Membrane</keyword>
<dbReference type="PROSITE" id="PS50885">
    <property type="entry name" value="HAMP"/>
    <property type="match status" value="1"/>
</dbReference>
<feature type="modified residue" description="4-aspartylphosphate" evidence="14">
    <location>
        <position position="1285"/>
    </location>
</feature>
<dbReference type="InterPro" id="IPR036890">
    <property type="entry name" value="HATPase_C_sf"/>
</dbReference>
<dbReference type="SMART" id="SM00387">
    <property type="entry name" value="HATPase_c"/>
    <property type="match status" value="1"/>
</dbReference>
<dbReference type="PRINTS" id="PR00344">
    <property type="entry name" value="BCTRLSENSOR"/>
</dbReference>
<comment type="caution">
    <text evidence="20">The sequence shown here is derived from an EMBL/GenBank/DDBJ whole genome shotgun (WGS) entry which is preliminary data.</text>
</comment>
<dbReference type="InterPro" id="IPR004358">
    <property type="entry name" value="Sig_transdc_His_kin-like_C"/>
</dbReference>
<keyword evidence="5 14" id="KW-0597">Phosphoprotein</keyword>
<dbReference type="CDD" id="cd18774">
    <property type="entry name" value="PDC2_HK_sensor"/>
    <property type="match status" value="1"/>
</dbReference>
<dbReference type="GO" id="GO:0000155">
    <property type="term" value="F:phosphorelay sensor kinase activity"/>
    <property type="evidence" value="ECO:0007669"/>
    <property type="project" value="InterPro"/>
</dbReference>
<evidence type="ECO:0000256" key="11">
    <source>
        <dbReference type="ARBA" id="ARBA00022989"/>
    </source>
</evidence>
<dbReference type="InterPro" id="IPR003661">
    <property type="entry name" value="HisK_dim/P_dom"/>
</dbReference>
<name>A0A4S1CH33_9BACT</name>
<evidence type="ECO:0000259" key="19">
    <source>
        <dbReference type="PROSITE" id="PS50885"/>
    </source>
</evidence>
<keyword evidence="11 16" id="KW-1133">Transmembrane helix</keyword>
<feature type="domain" description="Response regulatory" evidence="18">
    <location>
        <begin position="837"/>
        <end position="950"/>
    </location>
</feature>
<organism evidence="20 21">
    <name type="scientific">Geomonas terrae</name>
    <dbReference type="NCBI Taxonomy" id="2562681"/>
    <lineage>
        <taxon>Bacteria</taxon>
        <taxon>Pseudomonadati</taxon>
        <taxon>Thermodesulfobacteriota</taxon>
        <taxon>Desulfuromonadia</taxon>
        <taxon>Geobacterales</taxon>
        <taxon>Geobacteraceae</taxon>
        <taxon>Geomonas</taxon>
    </lineage>
</organism>
<feature type="domain" description="HAMP" evidence="19">
    <location>
        <begin position="318"/>
        <end position="370"/>
    </location>
</feature>
<evidence type="ECO:0000256" key="7">
    <source>
        <dbReference type="ARBA" id="ARBA00022692"/>
    </source>
</evidence>
<dbReference type="InterPro" id="IPR003660">
    <property type="entry name" value="HAMP_dom"/>
</dbReference>
<dbReference type="InterPro" id="IPR005467">
    <property type="entry name" value="His_kinase_dom"/>
</dbReference>
<dbReference type="InterPro" id="IPR003594">
    <property type="entry name" value="HATPase_dom"/>
</dbReference>
<dbReference type="GO" id="GO:0005524">
    <property type="term" value="F:ATP binding"/>
    <property type="evidence" value="ECO:0007669"/>
    <property type="project" value="UniProtKB-KW"/>
</dbReference>
<sequence length="1371" mass="147896">MKKTFFPTLKGRLAFWFTTICLVPLALITTLIYVQRVRLATSLMLDKLAAVTALRQDQINAVLDNLIVDVTTVSSGKSVQVAARTLLADRHALQESAGDSFPLLRGYQGGYEPVSDVSIVAEDGTILLSTDAARRGQRIARPEIATAALHDATPILGEAYVFGSEASASFDLAAPVKGEGTPVRAVVVVRYNLRKLLSVITENRTGMGQSGEVVLVNREAQPLVGLRFLPDAVLKVRLKGKPALLAAAGQSGIARTTDYRGVDVLSAYAHIPRTGWGLVCKQDSADIYTPIKRMLYLTYGLSVLIAVLVFFLAWRLAKGISAPLVKLSDAASEIQSGDYAVRIEPEGTLEQVALAGAFNAMAGTLQLKMAAQDAMLRLSERLVDAASLDDFFRRLLPVFCEITGAKLAAAFVKDAEADHFVPACAIGADCTRMRRYSRAGLEGELGILLASRRITRYAPERDGSSLRLLTPFGEIVPAEIVTIPVEVDGELCAFISLACDKAFASWVHETLEMVLMPLGSAYARILAEEDVHRLASELAVKNAELTQQSEELVQQSTELAQQSDELARRNRVLDQQKQLLEEATRLKSEFLSNMSHELRTPLNSVLALTRVLAVQGSERLTADEKGYLSIIEKNGKHLLSLINDILDLAKIESGRQDLYLEAVAPERIAAEVVDGLAVLAGEKEIALELRAPESVPPMVVDVKKLRQMLQNLVGNAVKFTQRGSVTLRLTPFEGELLFEVEDTGIGIAPQYLDSIFHEFRQADGSTSRSYEGTGLGLAIVKKTARLLGGDVSVTSEQGRGSLFTLRLPLDCSRAAGPAQSALVAPAQAPPHQVPGRPILVVDDDPEAVSLITGHLAQAGFETLTALNGADALRLARARHPFAITLDIMMPDMDGWEVMRELKEHPDTADIPVVIISLSEDRETGVALGAVGVIAKPVGREQLMETFARLAGAGCRLVLVVDDSEFDRYFIASMFKEQGLDVLMAESGPEALELAAADHPDLITLDLLMPGMDGAAVLDRLRSNESTADIPVVVITSKELSAVELQRLSSGVSAVLSKNALDREVVLDELVKTLTRLGWQLPERRGPKGARILIVEDSEAATIQLRFALESAGFCVDAVSGGRHALTYLKTHVPDGIILDIMMPEVDGFEVLEAVRSSSLTKEVPVLVMTAKTLSPGEHDRLRELAVRHLVQKGDVELQELLRRVYEMLGGMTLFRGEAATLSPAAVSAAASWVGDGSLLVIEDNPDNLTTLKAVLGTGYRIIEAVDGAAGVEAARRSLPSLILLDMHLPVLDGFQVLQRLKRDPATAAIPVVALTASAMAGDRERALAAGCAGYLSKPYQPEELQEVVARYFAPAQLTAPEQAAPCEELPT</sequence>
<dbReference type="CDD" id="cd00082">
    <property type="entry name" value="HisKA"/>
    <property type="match status" value="1"/>
</dbReference>
<dbReference type="CDD" id="cd16922">
    <property type="entry name" value="HATPase_EvgS-ArcB-TorS-like"/>
    <property type="match status" value="1"/>
</dbReference>